<dbReference type="InterPro" id="IPR025124">
    <property type="entry name" value="Gag1-like_clamp"/>
</dbReference>
<feature type="compositionally biased region" description="Basic and acidic residues" evidence="1">
    <location>
        <begin position="210"/>
        <end position="220"/>
    </location>
</feature>
<proteinExistence type="predicted"/>
<dbReference type="AlphaFoldDB" id="A0A9N9U9N5"/>
<feature type="compositionally biased region" description="Basic and acidic residues" evidence="1">
    <location>
        <begin position="110"/>
        <end position="125"/>
    </location>
</feature>
<feature type="compositionally biased region" description="Acidic residues" evidence="1">
    <location>
        <begin position="132"/>
        <end position="151"/>
    </location>
</feature>
<feature type="region of interest" description="Disordered" evidence="1">
    <location>
        <begin position="18"/>
        <end position="44"/>
    </location>
</feature>
<evidence type="ECO:0000256" key="1">
    <source>
        <dbReference type="SAM" id="MobiDB-lite"/>
    </source>
</evidence>
<feature type="compositionally biased region" description="Low complexity" evidence="1">
    <location>
        <begin position="271"/>
        <end position="289"/>
    </location>
</feature>
<feature type="region of interest" description="Disordered" evidence="1">
    <location>
        <begin position="456"/>
        <end position="475"/>
    </location>
</feature>
<feature type="compositionally biased region" description="Basic and acidic residues" evidence="1">
    <location>
        <begin position="304"/>
        <end position="313"/>
    </location>
</feature>
<reference evidence="4" key="1">
    <citation type="submission" date="2019-06" db="EMBL/GenBank/DDBJ databases">
        <authorList>
            <person name="Broberg M."/>
        </authorList>
    </citation>
    <scope>NUCLEOTIDE SEQUENCE [LARGE SCALE GENOMIC DNA]</scope>
</reference>
<feature type="region of interest" description="Disordered" evidence="1">
    <location>
        <begin position="267"/>
        <end position="322"/>
    </location>
</feature>
<organism evidence="3 4">
    <name type="scientific">Clonostachys byssicola</name>
    <dbReference type="NCBI Taxonomy" id="160290"/>
    <lineage>
        <taxon>Eukaryota</taxon>
        <taxon>Fungi</taxon>
        <taxon>Dikarya</taxon>
        <taxon>Ascomycota</taxon>
        <taxon>Pezizomycotina</taxon>
        <taxon>Sordariomycetes</taxon>
        <taxon>Hypocreomycetidae</taxon>
        <taxon>Hypocreales</taxon>
        <taxon>Bionectriaceae</taxon>
        <taxon>Clonostachys</taxon>
    </lineage>
</organism>
<gene>
    <name evidence="3" type="ORF">CBYS24578_00007597</name>
</gene>
<dbReference type="PANTHER" id="PTHR28065:SF1">
    <property type="entry name" value="DUF4050 DOMAIN-CONTAINING PROTEIN"/>
    <property type="match status" value="1"/>
</dbReference>
<evidence type="ECO:0000313" key="3">
    <source>
        <dbReference type="EMBL" id="CAG9980711.1"/>
    </source>
</evidence>
<feature type="domain" description="Gag1-like clamp" evidence="2">
    <location>
        <begin position="205"/>
        <end position="392"/>
    </location>
</feature>
<dbReference type="EMBL" id="CABFNO020001317">
    <property type="protein sequence ID" value="CAG9980711.1"/>
    <property type="molecule type" value="Genomic_DNA"/>
</dbReference>
<evidence type="ECO:0000259" key="2">
    <source>
        <dbReference type="Pfam" id="PF13259"/>
    </source>
</evidence>
<evidence type="ECO:0000313" key="4">
    <source>
        <dbReference type="Proteomes" id="UP000754883"/>
    </source>
</evidence>
<feature type="region of interest" description="Disordered" evidence="1">
    <location>
        <begin position="81"/>
        <end position="159"/>
    </location>
</feature>
<sequence>MIFSDFYKGPRSPLAKLRPHLHLAPPQNNTQPPPVVLSPSTMDATAPEWTREEYSDLLSKDKTKVKEAVKRYLADQVRTDWDFTWPPSPEPANIDEIVKPLSPPASEKSGVADHEVADEKPDVKGLDGANDVPDEIDDDAGYQADDGDEDDEIRHAPHIDDGASIYSFMSEDPLHYKTLEEWDSDAPNDEFSPLEEVSPERLAHEQNMTEAERQAEKRRALRQEMEWNEGLACFEARRNAWTEARTVRLRRKPGVVSPVSPTRSPRRFFFRRSMSSTPSTPSTTVPPVSAISVSQSEVTPEADESQKSPDRDSTSNISQESSVSSYPVATIVPLASPILPPGNTLRASIHPSHYLQLYDKLILSSLTPSCPVNLSDMIRACVAGWKRDGEWPPRPTIPLEPTFAPVMATKKKRASFVGQNDSGFAGRRMSFTGLLSRDKDGESRNGKGVRQSIQRALGIHPSLPHDAPVTVEKAQ</sequence>
<feature type="region of interest" description="Disordered" evidence="1">
    <location>
        <begin position="180"/>
        <end position="220"/>
    </location>
</feature>
<keyword evidence="4" id="KW-1185">Reference proteome</keyword>
<protein>
    <recommendedName>
        <fullName evidence="2">Gag1-like clamp domain-containing protein</fullName>
    </recommendedName>
</protein>
<dbReference type="InterPro" id="IPR053274">
    <property type="entry name" value="Fluconazole_resistance"/>
</dbReference>
<comment type="caution">
    <text evidence="3">The sequence shown here is derived from an EMBL/GenBank/DDBJ whole genome shotgun (WGS) entry which is preliminary data.</text>
</comment>
<accession>A0A9N9U9N5</accession>
<dbReference type="Proteomes" id="UP000754883">
    <property type="component" value="Unassembled WGS sequence"/>
</dbReference>
<dbReference type="Pfam" id="PF13259">
    <property type="entry name" value="clamp_Gag1-like"/>
    <property type="match status" value="1"/>
</dbReference>
<reference evidence="3 4" key="2">
    <citation type="submission" date="2021-10" db="EMBL/GenBank/DDBJ databases">
        <authorList>
            <person name="Piombo E."/>
        </authorList>
    </citation>
    <scope>NUCLEOTIDE SEQUENCE [LARGE SCALE GENOMIC DNA]</scope>
</reference>
<dbReference type="OrthoDB" id="5422958at2759"/>
<name>A0A9N9U9N5_9HYPO</name>
<dbReference type="PANTHER" id="PTHR28065">
    <property type="entry name" value="FREQUENIN"/>
    <property type="match status" value="1"/>
</dbReference>